<gene>
    <name evidence="2" type="ORF">APAL1065_LOCUS5365</name>
</gene>
<dbReference type="Pfam" id="PF00216">
    <property type="entry name" value="Bac_DNA_binding"/>
    <property type="match status" value="1"/>
</dbReference>
<dbReference type="AlphaFoldDB" id="A0A7S2VCQ8"/>
<comment type="similarity">
    <text evidence="1">Belongs to the bacterial histone-like protein family.</text>
</comment>
<protein>
    <submittedName>
        <fullName evidence="2">Uncharacterized protein</fullName>
    </submittedName>
</protein>
<dbReference type="GO" id="GO:0003677">
    <property type="term" value="F:DNA binding"/>
    <property type="evidence" value="ECO:0007669"/>
    <property type="project" value="InterPro"/>
</dbReference>
<dbReference type="Gene3D" id="4.10.520.10">
    <property type="entry name" value="IHF-like DNA-binding proteins"/>
    <property type="match status" value="1"/>
</dbReference>
<reference evidence="2" key="1">
    <citation type="submission" date="2021-01" db="EMBL/GenBank/DDBJ databases">
        <authorList>
            <person name="Corre E."/>
            <person name="Pelletier E."/>
            <person name="Niang G."/>
            <person name="Scheremetjew M."/>
            <person name="Finn R."/>
            <person name="Kale V."/>
            <person name="Holt S."/>
            <person name="Cochrane G."/>
            <person name="Meng A."/>
            <person name="Brown T."/>
            <person name="Cohen L."/>
        </authorList>
    </citation>
    <scope>NUCLEOTIDE SEQUENCE</scope>
    <source>
        <strain evidence="2">CCMP125</strain>
    </source>
</reference>
<evidence type="ECO:0000256" key="1">
    <source>
        <dbReference type="RuleBase" id="RU003939"/>
    </source>
</evidence>
<dbReference type="SUPFAM" id="SSF47729">
    <property type="entry name" value="IHF-like DNA-binding proteins"/>
    <property type="match status" value="1"/>
</dbReference>
<name>A0A7S2VCQ8_9STRA</name>
<dbReference type="InterPro" id="IPR000119">
    <property type="entry name" value="Hist_DNA-bd"/>
</dbReference>
<dbReference type="EMBL" id="HBHT01008024">
    <property type="protein sequence ID" value="CAD9951147.1"/>
    <property type="molecule type" value="Transcribed_RNA"/>
</dbReference>
<dbReference type="InterPro" id="IPR010992">
    <property type="entry name" value="IHF-like_DNA-bd_dom_sf"/>
</dbReference>
<dbReference type="SMART" id="SM00411">
    <property type="entry name" value="BHL"/>
    <property type="match status" value="1"/>
</dbReference>
<proteinExistence type="inferred from homology"/>
<accession>A0A7S2VCQ8</accession>
<dbReference type="GO" id="GO:0030527">
    <property type="term" value="F:structural constituent of chromatin"/>
    <property type="evidence" value="ECO:0007669"/>
    <property type="project" value="InterPro"/>
</dbReference>
<sequence length="152" mass="16462">MSLALNKLILRQCVVSSRAMVVNVGDGWNVRQCRLFATDSDEDGPKLTTLDGLSEALSNKVESLNKTDAKKAINGLFEVIQEGLVAKESVKLGSLGSFHVTFKKGGERLNPAKHLLKDKAAAGKLPDTITVPDKDWVQFKVSKSIRALVNGD</sequence>
<evidence type="ECO:0000313" key="2">
    <source>
        <dbReference type="EMBL" id="CAD9951147.1"/>
    </source>
</evidence>
<organism evidence="2">
    <name type="scientific">Entomoneis paludosa</name>
    <dbReference type="NCBI Taxonomy" id="265537"/>
    <lineage>
        <taxon>Eukaryota</taxon>
        <taxon>Sar</taxon>
        <taxon>Stramenopiles</taxon>
        <taxon>Ochrophyta</taxon>
        <taxon>Bacillariophyta</taxon>
        <taxon>Bacillariophyceae</taxon>
        <taxon>Bacillariophycidae</taxon>
        <taxon>Entomoneidaceae</taxon>
        <taxon>Entomoneis</taxon>
    </lineage>
</organism>